<dbReference type="NCBIfam" id="TIGR00125">
    <property type="entry name" value="cyt_tran_rel"/>
    <property type="match status" value="1"/>
</dbReference>
<dbReference type="EC" id="2.7.7.18" evidence="9"/>
<keyword evidence="4 9" id="KW-0548">Nucleotidyltransferase</keyword>
<proteinExistence type="inferred from homology"/>
<evidence type="ECO:0000256" key="4">
    <source>
        <dbReference type="ARBA" id="ARBA00022695"/>
    </source>
</evidence>
<dbReference type="Pfam" id="PF01467">
    <property type="entry name" value="CTP_transf_like"/>
    <property type="match status" value="1"/>
</dbReference>
<evidence type="ECO:0000256" key="5">
    <source>
        <dbReference type="ARBA" id="ARBA00022741"/>
    </source>
</evidence>
<dbReference type="AlphaFoldDB" id="A0A3B1CVD5"/>
<evidence type="ECO:0000256" key="1">
    <source>
        <dbReference type="ARBA" id="ARBA00004790"/>
    </source>
</evidence>
<dbReference type="NCBIfam" id="TIGR00482">
    <property type="entry name" value="nicotinate (nicotinamide) nucleotide adenylyltransferase"/>
    <property type="match status" value="1"/>
</dbReference>
<dbReference type="NCBIfam" id="NF000840">
    <property type="entry name" value="PRK00071.1-3"/>
    <property type="match status" value="1"/>
</dbReference>
<evidence type="ECO:0000256" key="7">
    <source>
        <dbReference type="ARBA" id="ARBA00023027"/>
    </source>
</evidence>
<dbReference type="HAMAP" id="MF_00244">
    <property type="entry name" value="NaMN_adenylyltr"/>
    <property type="match status" value="1"/>
</dbReference>
<keyword evidence="5" id="KW-0547">Nucleotide-binding</keyword>
<dbReference type="InterPro" id="IPR004821">
    <property type="entry name" value="Cyt_trans-like"/>
</dbReference>
<dbReference type="SUPFAM" id="SSF52374">
    <property type="entry name" value="Nucleotidylyl transferase"/>
    <property type="match status" value="1"/>
</dbReference>
<name>A0A3B1CVD5_9ZZZZ</name>
<evidence type="ECO:0000259" key="8">
    <source>
        <dbReference type="Pfam" id="PF01467"/>
    </source>
</evidence>
<dbReference type="PANTHER" id="PTHR39321:SF3">
    <property type="entry name" value="PHOSPHOPANTETHEINE ADENYLYLTRANSFERASE"/>
    <property type="match status" value="1"/>
</dbReference>
<dbReference type="UniPathway" id="UPA00253"/>
<dbReference type="GO" id="GO:0005524">
    <property type="term" value="F:ATP binding"/>
    <property type="evidence" value="ECO:0007669"/>
    <property type="project" value="UniProtKB-KW"/>
</dbReference>
<dbReference type="EMBL" id="UOGG01000196">
    <property type="protein sequence ID" value="VAX32352.1"/>
    <property type="molecule type" value="Genomic_DNA"/>
</dbReference>
<sequence length="231" mass="25798">MKNNAKERVGIFGGSFDPVHRGHIGLATGARGKFQLDSVLFIPAYLSPHKQDSAPAPAHHRLAMLEIALAPHPAFSASEVELLKKGVSFTVDTLAHLTTLHPDTDFFLIMGIDAFMGLKTWKSVHRLLEMCHVIVATRPGYPRDGAEDCLKNLFPAQEGAYSPATLEGDVTVFHHPEKNTTINFFDLPPADIASRDIRDRTRRHLEIKNMLPPEVENYMITNQLYLEQSHL</sequence>
<dbReference type="GO" id="GO:0004515">
    <property type="term" value="F:nicotinate-nucleotide adenylyltransferase activity"/>
    <property type="evidence" value="ECO:0007669"/>
    <property type="project" value="UniProtKB-EC"/>
</dbReference>
<dbReference type="GO" id="GO:0009435">
    <property type="term" value="P:NAD+ biosynthetic process"/>
    <property type="evidence" value="ECO:0007669"/>
    <property type="project" value="UniProtKB-UniPathway"/>
</dbReference>
<dbReference type="InterPro" id="IPR005248">
    <property type="entry name" value="NadD/NMNAT"/>
</dbReference>
<keyword evidence="7" id="KW-0520">NAD</keyword>
<evidence type="ECO:0000313" key="9">
    <source>
        <dbReference type="EMBL" id="VAX32352.1"/>
    </source>
</evidence>
<dbReference type="Gene3D" id="3.40.50.620">
    <property type="entry name" value="HUPs"/>
    <property type="match status" value="1"/>
</dbReference>
<feature type="domain" description="Cytidyltransferase-like" evidence="8">
    <location>
        <begin position="11"/>
        <end position="172"/>
    </location>
</feature>
<keyword evidence="6" id="KW-0067">ATP-binding</keyword>
<dbReference type="CDD" id="cd02165">
    <property type="entry name" value="NMNAT"/>
    <property type="match status" value="1"/>
</dbReference>
<keyword evidence="3 9" id="KW-0808">Transferase</keyword>
<evidence type="ECO:0000256" key="3">
    <source>
        <dbReference type="ARBA" id="ARBA00022679"/>
    </source>
</evidence>
<keyword evidence="2" id="KW-0662">Pyridine nucleotide biosynthesis</keyword>
<dbReference type="PANTHER" id="PTHR39321">
    <property type="entry name" value="NICOTINATE-NUCLEOTIDE ADENYLYLTRANSFERASE-RELATED"/>
    <property type="match status" value="1"/>
</dbReference>
<reference evidence="9" key="1">
    <citation type="submission" date="2018-06" db="EMBL/GenBank/DDBJ databases">
        <authorList>
            <person name="Zhirakovskaya E."/>
        </authorList>
    </citation>
    <scope>NUCLEOTIDE SEQUENCE</scope>
</reference>
<accession>A0A3B1CVD5</accession>
<protein>
    <submittedName>
        <fullName evidence="9">Nicotinate-nucleotide adenylyltransferase</fullName>
        <ecNumber evidence="9">2.7.7.18</ecNumber>
    </submittedName>
</protein>
<gene>
    <name evidence="9" type="ORF">MNBD_NITROSPINAE05-1304</name>
</gene>
<dbReference type="InterPro" id="IPR014729">
    <property type="entry name" value="Rossmann-like_a/b/a_fold"/>
</dbReference>
<evidence type="ECO:0000256" key="2">
    <source>
        <dbReference type="ARBA" id="ARBA00022642"/>
    </source>
</evidence>
<organism evidence="9">
    <name type="scientific">hydrothermal vent metagenome</name>
    <dbReference type="NCBI Taxonomy" id="652676"/>
    <lineage>
        <taxon>unclassified sequences</taxon>
        <taxon>metagenomes</taxon>
        <taxon>ecological metagenomes</taxon>
    </lineage>
</organism>
<comment type="pathway">
    <text evidence="1">Cofactor biosynthesis; NAD(+) biosynthesis.</text>
</comment>
<evidence type="ECO:0000256" key="6">
    <source>
        <dbReference type="ARBA" id="ARBA00022840"/>
    </source>
</evidence>